<evidence type="ECO:0000313" key="2">
    <source>
        <dbReference type="Proteomes" id="UP000887013"/>
    </source>
</evidence>
<dbReference type="Proteomes" id="UP000887013">
    <property type="component" value="Unassembled WGS sequence"/>
</dbReference>
<proteinExistence type="predicted"/>
<comment type="caution">
    <text evidence="1">The sequence shown here is derived from an EMBL/GenBank/DDBJ whole genome shotgun (WGS) entry which is preliminary data.</text>
</comment>
<dbReference type="AlphaFoldDB" id="A0A8X6N979"/>
<name>A0A8X6N979_NEPPI</name>
<keyword evidence="2" id="KW-1185">Reference proteome</keyword>
<evidence type="ECO:0000313" key="1">
    <source>
        <dbReference type="EMBL" id="GFT02037.1"/>
    </source>
</evidence>
<dbReference type="EMBL" id="BMAW01055643">
    <property type="protein sequence ID" value="GFT02037.1"/>
    <property type="molecule type" value="Genomic_DNA"/>
</dbReference>
<gene>
    <name evidence="1" type="ORF">NPIL_49671</name>
</gene>
<accession>A0A8X6N979</accession>
<protein>
    <submittedName>
        <fullName evidence="1">Uncharacterized protein</fullName>
    </submittedName>
</protein>
<organism evidence="1 2">
    <name type="scientific">Nephila pilipes</name>
    <name type="common">Giant wood spider</name>
    <name type="synonym">Nephila maculata</name>
    <dbReference type="NCBI Taxonomy" id="299642"/>
    <lineage>
        <taxon>Eukaryota</taxon>
        <taxon>Metazoa</taxon>
        <taxon>Ecdysozoa</taxon>
        <taxon>Arthropoda</taxon>
        <taxon>Chelicerata</taxon>
        <taxon>Arachnida</taxon>
        <taxon>Araneae</taxon>
        <taxon>Araneomorphae</taxon>
        <taxon>Entelegynae</taxon>
        <taxon>Araneoidea</taxon>
        <taxon>Nephilidae</taxon>
        <taxon>Nephila</taxon>
    </lineage>
</organism>
<sequence length="72" mass="7845">MQLGLPKPNGHVTAAKFRRIASYDKAFFEERVGEGVSQSTNGVSAFKWGVFHLRKVGLVVWSVVIGQEAVGV</sequence>
<reference evidence="1" key="1">
    <citation type="submission" date="2020-08" db="EMBL/GenBank/DDBJ databases">
        <title>Multicomponent nature underlies the extraordinary mechanical properties of spider dragline silk.</title>
        <authorList>
            <person name="Kono N."/>
            <person name="Nakamura H."/>
            <person name="Mori M."/>
            <person name="Yoshida Y."/>
            <person name="Ohtoshi R."/>
            <person name="Malay A.D."/>
            <person name="Moran D.A.P."/>
            <person name="Tomita M."/>
            <person name="Numata K."/>
            <person name="Arakawa K."/>
        </authorList>
    </citation>
    <scope>NUCLEOTIDE SEQUENCE</scope>
</reference>